<evidence type="ECO:0008006" key="3">
    <source>
        <dbReference type="Google" id="ProtNLM"/>
    </source>
</evidence>
<evidence type="ECO:0000313" key="2">
    <source>
        <dbReference type="Proteomes" id="UP000827092"/>
    </source>
</evidence>
<reference evidence="1 2" key="1">
    <citation type="journal article" date="2022" name="Nat. Ecol. Evol.">
        <title>A masculinizing supergene underlies an exaggerated male reproductive morph in a spider.</title>
        <authorList>
            <person name="Hendrickx F."/>
            <person name="De Corte Z."/>
            <person name="Sonet G."/>
            <person name="Van Belleghem S.M."/>
            <person name="Kostlbacher S."/>
            <person name="Vangestel C."/>
        </authorList>
    </citation>
    <scope>NUCLEOTIDE SEQUENCE [LARGE SCALE GENOMIC DNA]</scope>
    <source>
        <strain evidence="1">W744_W776</strain>
    </source>
</reference>
<sequence length="115" mass="12942">MSASDLETLLRMIGPSIEKKATSMRDPISSKERLVVTLRFLASGDSYHSLMYAFRIPVCTISRIVQEVCAALYERGNGEFLKTPSKEEEWKTVAKQFQDTWNSPHCLGALDGKDI</sequence>
<organism evidence="1 2">
    <name type="scientific">Oedothorax gibbosus</name>
    <dbReference type="NCBI Taxonomy" id="931172"/>
    <lineage>
        <taxon>Eukaryota</taxon>
        <taxon>Metazoa</taxon>
        <taxon>Ecdysozoa</taxon>
        <taxon>Arthropoda</taxon>
        <taxon>Chelicerata</taxon>
        <taxon>Arachnida</taxon>
        <taxon>Araneae</taxon>
        <taxon>Araneomorphae</taxon>
        <taxon>Entelegynae</taxon>
        <taxon>Araneoidea</taxon>
        <taxon>Linyphiidae</taxon>
        <taxon>Erigoninae</taxon>
        <taxon>Oedothorax</taxon>
    </lineage>
</organism>
<name>A0AAV6UCG1_9ARAC</name>
<dbReference type="Proteomes" id="UP000827092">
    <property type="component" value="Unassembled WGS sequence"/>
</dbReference>
<dbReference type="AlphaFoldDB" id="A0AAV6UCG1"/>
<comment type="caution">
    <text evidence="1">The sequence shown here is derived from an EMBL/GenBank/DDBJ whole genome shotgun (WGS) entry which is preliminary data.</text>
</comment>
<keyword evidence="2" id="KW-1185">Reference proteome</keyword>
<accession>A0AAV6UCG1</accession>
<protein>
    <recommendedName>
        <fullName evidence="3">Transposase Helix-turn-helix domain-containing protein</fullName>
    </recommendedName>
</protein>
<proteinExistence type="predicted"/>
<gene>
    <name evidence="1" type="ORF">JTE90_024710</name>
</gene>
<dbReference type="EMBL" id="JAFNEN010000539">
    <property type="protein sequence ID" value="KAG8180961.1"/>
    <property type="molecule type" value="Genomic_DNA"/>
</dbReference>
<evidence type="ECO:0000313" key="1">
    <source>
        <dbReference type="EMBL" id="KAG8180961.1"/>
    </source>
</evidence>